<reference evidence="1 2" key="1">
    <citation type="submission" date="2023-05" db="EMBL/GenBank/DDBJ databases">
        <title>Glutamicibacter sp. B1, complete genome.</title>
        <authorList>
            <person name="Long Y.H."/>
            <person name="Fang T."/>
            <person name="Li X.Y."/>
        </authorList>
    </citation>
    <scope>NUCLEOTIDE SEQUENCE [LARGE SCALE GENOMIC DNA]</scope>
    <source>
        <strain evidence="1 2">B1</strain>
    </source>
</reference>
<proteinExistence type="predicted"/>
<dbReference type="Proteomes" id="UP001486888">
    <property type="component" value="Chromosome"/>
</dbReference>
<dbReference type="AlphaFoldDB" id="A0AAU6WFJ2"/>
<organism evidence="1 2">
    <name type="scientific">Glutamicibacter ectropisis</name>
    <dbReference type="NCBI Taxonomy" id="3046593"/>
    <lineage>
        <taxon>Bacteria</taxon>
        <taxon>Bacillati</taxon>
        <taxon>Actinomycetota</taxon>
        <taxon>Actinomycetes</taxon>
        <taxon>Micrococcales</taxon>
        <taxon>Micrococcaceae</taxon>
        <taxon>Glutamicibacter</taxon>
    </lineage>
</organism>
<name>A0AAU6WFJ2_9MICC</name>
<sequence>MIRQLKSFAKLVVKVDGSSAFATHRKSTKAVASLTFIKEVAGVFGLGSRFDILREAS</sequence>
<dbReference type="EMBL" id="CP125942">
    <property type="protein sequence ID" value="XAO46587.1"/>
    <property type="molecule type" value="Genomic_DNA"/>
</dbReference>
<dbReference type="RefSeq" id="WP_345473011.1">
    <property type="nucleotide sequence ID" value="NZ_CP125942.1"/>
</dbReference>
<evidence type="ECO:0000313" key="1">
    <source>
        <dbReference type="EMBL" id="XAO46587.1"/>
    </source>
</evidence>
<dbReference type="KEGG" id="gey:QMQ05_03375"/>
<protein>
    <submittedName>
        <fullName evidence="1">Uncharacterized protein</fullName>
    </submittedName>
</protein>
<keyword evidence="2" id="KW-1185">Reference proteome</keyword>
<gene>
    <name evidence="1" type="ORF">QMQ05_03375</name>
</gene>
<accession>A0AAU6WFJ2</accession>
<evidence type="ECO:0000313" key="2">
    <source>
        <dbReference type="Proteomes" id="UP001486888"/>
    </source>
</evidence>